<reference evidence="1 2" key="1">
    <citation type="submission" date="2014-06" db="EMBL/GenBank/DDBJ databases">
        <authorList>
            <person name="Swart Estienne"/>
        </authorList>
    </citation>
    <scope>NUCLEOTIDE SEQUENCE [LARGE SCALE GENOMIC DNA]</scope>
    <source>
        <strain evidence="1 2">130c</strain>
    </source>
</reference>
<organism evidence="1 2">
    <name type="scientific">Stylonychia lemnae</name>
    <name type="common">Ciliate</name>
    <dbReference type="NCBI Taxonomy" id="5949"/>
    <lineage>
        <taxon>Eukaryota</taxon>
        <taxon>Sar</taxon>
        <taxon>Alveolata</taxon>
        <taxon>Ciliophora</taxon>
        <taxon>Intramacronucleata</taxon>
        <taxon>Spirotrichea</taxon>
        <taxon>Stichotrichia</taxon>
        <taxon>Sporadotrichida</taxon>
        <taxon>Oxytrichidae</taxon>
        <taxon>Stylonychinae</taxon>
        <taxon>Stylonychia</taxon>
    </lineage>
</organism>
<proteinExistence type="predicted"/>
<dbReference type="InParanoid" id="A0A078B3H1"/>
<evidence type="ECO:0000313" key="1">
    <source>
        <dbReference type="EMBL" id="CDW88053.1"/>
    </source>
</evidence>
<protein>
    <submittedName>
        <fullName evidence="1">Uncharacterized protein</fullName>
    </submittedName>
</protein>
<name>A0A078B3H1_STYLE</name>
<dbReference type="EMBL" id="CCKQ01016174">
    <property type="protein sequence ID" value="CDW88053.1"/>
    <property type="molecule type" value="Genomic_DNA"/>
</dbReference>
<dbReference type="AlphaFoldDB" id="A0A078B3H1"/>
<keyword evidence="2" id="KW-1185">Reference proteome</keyword>
<sequence>MNVSGDYGFNPAPQVRISLPPIAYSSPNSPRISPGNSPMNDYGYKVSIQDVISSNKKISDDWGVSGYQIPKFNPHMDKPVAYQLAKDKSKGFFAEIQKAKSYIPGPTYDTSVSMIMKQKMSISKLPRITFAEEIIKKASKLPSPGQYNTEKKQKPVGTFIQQSERIGFLDDASYLSSLTPAHYDSTNLDTIRQKNRVARIYADKREKGVEFEKDDSPSPNSYPVEHAFKNIKPRQYNVRIGKQKDLNFIERTLKTKSLIPSVGQYEVTTADKYITKGKKSYR</sequence>
<evidence type="ECO:0000313" key="2">
    <source>
        <dbReference type="Proteomes" id="UP000039865"/>
    </source>
</evidence>
<gene>
    <name evidence="1" type="primary">Contig13432.g14333</name>
    <name evidence="1" type="ORF">STYLEM_17168</name>
</gene>
<dbReference type="Proteomes" id="UP000039865">
    <property type="component" value="Unassembled WGS sequence"/>
</dbReference>
<accession>A0A078B3H1</accession>